<name>A0A7S7RMF7_9BACT</name>
<feature type="transmembrane region" description="Helical" evidence="1">
    <location>
        <begin position="229"/>
        <end position="248"/>
    </location>
</feature>
<evidence type="ECO:0008006" key="4">
    <source>
        <dbReference type="Google" id="ProtNLM"/>
    </source>
</evidence>
<reference evidence="2 3" key="1">
    <citation type="submission" date="2020-05" db="EMBL/GenBank/DDBJ databases">
        <title>Sulfurimonas marisnigri, sp. nov., and Sulfurimonas baltica, sp. nov., manganese oxide reducing chemolithoautotrophs of the class Epsilonproteobacteria isolated from the pelagic redoxclines of the Black and Baltic Seas and emended description of the genus Sulfurimonas.</title>
        <authorList>
            <person name="Henkel J.V."/>
            <person name="Laudan C."/>
            <person name="Werner J."/>
            <person name="Neu T."/>
            <person name="Plewe S."/>
            <person name="Sproer C."/>
            <person name="Bunk B."/>
            <person name="Schulz-Vogt H.N."/>
        </authorList>
    </citation>
    <scope>NUCLEOTIDE SEQUENCE [LARGE SCALE GENOMIC DNA]</scope>
    <source>
        <strain evidence="2 3">GD2</strain>
    </source>
</reference>
<feature type="transmembrane region" description="Helical" evidence="1">
    <location>
        <begin position="90"/>
        <end position="121"/>
    </location>
</feature>
<feature type="transmembrane region" description="Helical" evidence="1">
    <location>
        <begin position="168"/>
        <end position="186"/>
    </location>
</feature>
<feature type="transmembrane region" description="Helical" evidence="1">
    <location>
        <begin position="6"/>
        <end position="23"/>
    </location>
</feature>
<keyword evidence="1" id="KW-0812">Transmembrane</keyword>
<dbReference type="KEGG" id="sbal:HUE88_10000"/>
<evidence type="ECO:0000313" key="2">
    <source>
        <dbReference type="EMBL" id="QOY51446.1"/>
    </source>
</evidence>
<dbReference type="AlphaFoldDB" id="A0A7S7RMF7"/>
<keyword evidence="3" id="KW-1185">Reference proteome</keyword>
<dbReference type="Proteomes" id="UP000593994">
    <property type="component" value="Chromosome"/>
</dbReference>
<proteinExistence type="predicted"/>
<protein>
    <recommendedName>
        <fullName evidence="4">Glycosyltransferase RgtA/B/C/D-like domain-containing protein</fullName>
    </recommendedName>
</protein>
<feature type="transmembrane region" description="Helical" evidence="1">
    <location>
        <begin position="198"/>
        <end position="217"/>
    </location>
</feature>
<evidence type="ECO:0000313" key="3">
    <source>
        <dbReference type="Proteomes" id="UP000593994"/>
    </source>
</evidence>
<organism evidence="2 3">
    <name type="scientific">Candidatus Sulfurimonas baltica</name>
    <dbReference type="NCBI Taxonomy" id="2740404"/>
    <lineage>
        <taxon>Bacteria</taxon>
        <taxon>Pseudomonadati</taxon>
        <taxon>Campylobacterota</taxon>
        <taxon>Epsilonproteobacteria</taxon>
        <taxon>Campylobacterales</taxon>
        <taxon>Sulfurimonadaceae</taxon>
        <taxon>Sulfurimonas</taxon>
    </lineage>
</organism>
<dbReference type="EMBL" id="CP054492">
    <property type="protein sequence ID" value="QOY51446.1"/>
    <property type="molecule type" value="Genomic_DNA"/>
</dbReference>
<feature type="transmembrane region" description="Helical" evidence="1">
    <location>
        <begin position="285"/>
        <end position="309"/>
    </location>
</feature>
<feature type="transmembrane region" description="Helical" evidence="1">
    <location>
        <begin position="60"/>
        <end position="78"/>
    </location>
</feature>
<keyword evidence="1" id="KW-1133">Transmembrane helix</keyword>
<sequence>MNIRYILFLILGLDAFILILQTVELSASYYEVSLLYGEFSFLQSIVKASIYFFGQNDFALRLPMITLHILSTILMYLISKKYVKIQRNRIWLILIFVLLPGVISSAIIVDEAGLILFGLLLFVYAYENYSSKFIYFLLGSYLFVSSGFVYLFLSLAVYSLYKKDNVFFIYNLVLFSLSFLFYGIDVHGSPSGHILDSIGIYAAIFTPIIFVYIFYVLYKRYLTKDIELLWFMSSVAFIVSLLLSFRQRVNIEEFAPYLILALPLIAQTFEHSYRVRLNKFRKSYRVIFIVSLALLLINSSAVLFNQYLYHIIENPEKHFSYKMHVAKELASELKNRGIFCVSTDMRMSKRLKFYGVTKCNNNKLEENAFDSLKDNSVTISYKNRVVYSAFVTKVNIN</sequence>
<accession>A0A7S7RMF7</accession>
<feature type="transmembrane region" description="Helical" evidence="1">
    <location>
        <begin position="254"/>
        <end position="273"/>
    </location>
</feature>
<evidence type="ECO:0000256" key="1">
    <source>
        <dbReference type="SAM" id="Phobius"/>
    </source>
</evidence>
<gene>
    <name evidence="2" type="ORF">HUE88_10000</name>
</gene>
<feature type="transmembrane region" description="Helical" evidence="1">
    <location>
        <begin position="133"/>
        <end position="161"/>
    </location>
</feature>
<keyword evidence="1" id="KW-0472">Membrane</keyword>